<reference evidence="1 2" key="1">
    <citation type="submission" date="2015-09" db="EMBL/GenBank/DDBJ databases">
        <authorList>
            <consortium name="Pathogen Informatics"/>
        </authorList>
    </citation>
    <scope>NUCLEOTIDE SEQUENCE [LARGE SCALE GENOMIC DNA]</scope>
    <source>
        <strain evidence="1 2">2789STDY5834885</strain>
    </source>
</reference>
<organism evidence="1 2">
    <name type="scientific">Fusicatenibacter saccharivorans</name>
    <dbReference type="NCBI Taxonomy" id="1150298"/>
    <lineage>
        <taxon>Bacteria</taxon>
        <taxon>Bacillati</taxon>
        <taxon>Bacillota</taxon>
        <taxon>Clostridia</taxon>
        <taxon>Lachnospirales</taxon>
        <taxon>Lachnospiraceae</taxon>
        <taxon>Fusicatenibacter</taxon>
    </lineage>
</organism>
<gene>
    <name evidence="1" type="ORF">ERS852498_00600</name>
</gene>
<accession>A0A174I9A3</accession>
<proteinExistence type="predicted"/>
<name>A0A174I9A3_9FIRM</name>
<evidence type="ECO:0000313" key="2">
    <source>
        <dbReference type="Proteomes" id="UP000095709"/>
    </source>
</evidence>
<dbReference type="EMBL" id="CZAL01000002">
    <property type="protein sequence ID" value="CUO83061.1"/>
    <property type="molecule type" value="Genomic_DNA"/>
</dbReference>
<dbReference type="RefSeq" id="WP_055221528.1">
    <property type="nucleotide sequence ID" value="NZ_CZAL01000002.1"/>
</dbReference>
<evidence type="ECO:0000313" key="1">
    <source>
        <dbReference type="EMBL" id="CUO83061.1"/>
    </source>
</evidence>
<dbReference type="Proteomes" id="UP000095709">
    <property type="component" value="Unassembled WGS sequence"/>
</dbReference>
<protein>
    <submittedName>
        <fullName evidence="1">Uncharacterized protein</fullName>
    </submittedName>
</protein>
<dbReference type="AlphaFoldDB" id="A0A174I9A3"/>
<sequence>MGRTVKDPNRRQPKPVQKVQLSEKNVGRRIVLVVLFLAIGSGFLVYGFMNFLRGDSGWREISVKAGSELNCSEDFTLKYNVGAGGVSAGGEAKALSLIYTDAAVKGYRLFNIDESFDDVTNLYDINQHPNEVMTVDPVLYDALKKVSDANCREIYLGPLYASLENLCMSNDDAAAAQFDPEKDDDAAEEAAAVAAFAQNPDDISMEFPGENQVCLHVSDAYQAYAAEMGYTAYLDFFWMKNAFLIDYLADTIRGEGYQLGIISSKDGFVRCLDETGEKEYQYPLYHLSGNEIQSHGTMMYEGPKSIVFFHAYQAGSPDTYRYYQYQDGTMRTPYLSASDGKDHTAASELIVYSGEYGCADTLLAAFFDYQAESLSGELLKTLASQKIYSVWFENNEIQTTDGKFSVTAVNK</sequence>
<dbReference type="STRING" id="1150298.ERS852406_03172"/>
<dbReference type="OrthoDB" id="2029912at2"/>